<dbReference type="PANTHER" id="PTHR32322">
    <property type="entry name" value="INNER MEMBRANE TRANSPORTER"/>
    <property type="match status" value="1"/>
</dbReference>
<dbReference type="InterPro" id="IPR037185">
    <property type="entry name" value="EmrE-like"/>
</dbReference>
<keyword evidence="5 6" id="KW-0472">Membrane</keyword>
<name>F3GN17_PSESJ</name>
<reference evidence="8 9" key="1">
    <citation type="journal article" date="2011" name="PLoS Pathog.">
        <title>Dynamic evolution of pathogenicity revealed by sequencing and comparative genomics of 19 Pseudomonas syringae isolates.</title>
        <authorList>
            <person name="Baltrus D.A."/>
            <person name="Nishimura M.T."/>
            <person name="Romanchuk A."/>
            <person name="Chang J.H."/>
            <person name="Mukhtar M.S."/>
            <person name="Cherkis K."/>
            <person name="Roach J."/>
            <person name="Grant S.R."/>
            <person name="Jones C.D."/>
            <person name="Dangl J.L."/>
        </authorList>
    </citation>
    <scope>NUCLEOTIDE SEQUENCE [LARGE SCALE GENOMIC DNA]</scope>
    <source>
        <strain evidence="8 9">1704B</strain>
    </source>
</reference>
<evidence type="ECO:0000313" key="8">
    <source>
        <dbReference type="EMBL" id="EGH48470.1"/>
    </source>
</evidence>
<evidence type="ECO:0000256" key="4">
    <source>
        <dbReference type="ARBA" id="ARBA00022989"/>
    </source>
</evidence>
<evidence type="ECO:0000259" key="7">
    <source>
        <dbReference type="Pfam" id="PF00892"/>
    </source>
</evidence>
<feature type="transmembrane region" description="Helical" evidence="6">
    <location>
        <begin position="15"/>
        <end position="38"/>
    </location>
</feature>
<proteinExistence type="inferred from homology"/>
<dbReference type="SUPFAM" id="SSF103481">
    <property type="entry name" value="Multidrug resistance efflux transporter EmrE"/>
    <property type="match status" value="1"/>
</dbReference>
<evidence type="ECO:0000256" key="1">
    <source>
        <dbReference type="ARBA" id="ARBA00004141"/>
    </source>
</evidence>
<feature type="non-terminal residue" evidence="8">
    <location>
        <position position="1"/>
    </location>
</feature>
<comment type="subcellular location">
    <subcellularLocation>
        <location evidence="1">Membrane</location>
        <topology evidence="1">Multi-pass membrane protein</topology>
    </subcellularLocation>
</comment>
<evidence type="ECO:0000256" key="5">
    <source>
        <dbReference type="ARBA" id="ARBA00023136"/>
    </source>
</evidence>
<dbReference type="PANTHER" id="PTHR32322:SF2">
    <property type="entry name" value="EAMA DOMAIN-CONTAINING PROTEIN"/>
    <property type="match status" value="1"/>
</dbReference>
<dbReference type="HOGENOM" id="CLU_2338580_0_0_6"/>
<dbReference type="GO" id="GO:0016020">
    <property type="term" value="C:membrane"/>
    <property type="evidence" value="ECO:0007669"/>
    <property type="project" value="UniProtKB-SubCell"/>
</dbReference>
<gene>
    <name evidence="8" type="ORF">PSYPI_41663</name>
</gene>
<dbReference type="InterPro" id="IPR000620">
    <property type="entry name" value="EamA_dom"/>
</dbReference>
<evidence type="ECO:0000256" key="3">
    <source>
        <dbReference type="ARBA" id="ARBA00022692"/>
    </source>
</evidence>
<feature type="domain" description="EamA" evidence="7">
    <location>
        <begin position="16"/>
        <end position="61"/>
    </location>
</feature>
<keyword evidence="9" id="KW-1185">Reference proteome</keyword>
<feature type="non-terminal residue" evidence="8">
    <location>
        <position position="99"/>
    </location>
</feature>
<comment type="caution">
    <text evidence="8">The sequence shown here is derived from an EMBL/GenBank/DDBJ whole genome shotgun (WGS) entry which is preliminary data.</text>
</comment>
<dbReference type="EMBL" id="AEAI01003153">
    <property type="protein sequence ID" value="EGH48470.1"/>
    <property type="molecule type" value="Genomic_DNA"/>
</dbReference>
<evidence type="ECO:0000256" key="2">
    <source>
        <dbReference type="ARBA" id="ARBA00007362"/>
    </source>
</evidence>
<feature type="transmembrane region" description="Helical" evidence="6">
    <location>
        <begin position="45"/>
        <end position="62"/>
    </location>
</feature>
<comment type="similarity">
    <text evidence="2">Belongs to the EamA transporter family.</text>
</comment>
<keyword evidence="3 6" id="KW-0812">Transmembrane</keyword>
<dbReference type="Proteomes" id="UP000004986">
    <property type="component" value="Unassembled WGS sequence"/>
</dbReference>
<dbReference type="InterPro" id="IPR050638">
    <property type="entry name" value="AA-Vitamin_Transporters"/>
</dbReference>
<keyword evidence="4 6" id="KW-1133">Transmembrane helix</keyword>
<dbReference type="AlphaFoldDB" id="F3GN17"/>
<sequence length="99" mass="9989">ACCNGGVTLAEHAGVASGVAALAVATMPLFTLLFGLFWGNRTTNLEWAGIVLGLIGIGLLNLGSNLQASPYGAAVVIFAAAWAFGSVLSKHLPLPKGPL</sequence>
<feature type="transmembrane region" description="Helical" evidence="6">
    <location>
        <begin position="68"/>
        <end position="88"/>
    </location>
</feature>
<accession>F3GN17</accession>
<protein>
    <submittedName>
        <fullName evidence="8">Putative DMT superfamily transporter inner membrane protein</fullName>
    </submittedName>
</protein>
<evidence type="ECO:0000313" key="9">
    <source>
        <dbReference type="Proteomes" id="UP000004986"/>
    </source>
</evidence>
<evidence type="ECO:0000256" key="6">
    <source>
        <dbReference type="SAM" id="Phobius"/>
    </source>
</evidence>
<dbReference type="Pfam" id="PF00892">
    <property type="entry name" value="EamA"/>
    <property type="match status" value="1"/>
</dbReference>
<organism evidence="8 9">
    <name type="scientific">Pseudomonas syringae pv. pisi str. 1704B</name>
    <dbReference type="NCBI Taxonomy" id="629263"/>
    <lineage>
        <taxon>Bacteria</taxon>
        <taxon>Pseudomonadati</taxon>
        <taxon>Pseudomonadota</taxon>
        <taxon>Gammaproteobacteria</taxon>
        <taxon>Pseudomonadales</taxon>
        <taxon>Pseudomonadaceae</taxon>
        <taxon>Pseudomonas</taxon>
        <taxon>Pseudomonas syringae</taxon>
    </lineage>
</organism>